<dbReference type="PANTHER" id="PTHR42648:SF11">
    <property type="entry name" value="TRANSPOSON TY4-P GAG-POL POLYPROTEIN"/>
    <property type="match status" value="1"/>
</dbReference>
<dbReference type="HOGENOM" id="CLU_152871_0_0_1"/>
<evidence type="ECO:0000256" key="4">
    <source>
        <dbReference type="ARBA" id="ARBA00022801"/>
    </source>
</evidence>
<evidence type="ECO:0000256" key="3">
    <source>
        <dbReference type="ARBA" id="ARBA00022759"/>
    </source>
</evidence>
<keyword evidence="5" id="KW-0460">Magnesium</keyword>
<dbReference type="InterPro" id="IPR057670">
    <property type="entry name" value="SH3_retrovirus"/>
</dbReference>
<keyword evidence="2" id="KW-0479">Metal-binding</keyword>
<evidence type="ECO:0000256" key="1">
    <source>
        <dbReference type="ARBA" id="ARBA00022722"/>
    </source>
</evidence>
<dbReference type="GO" id="GO:0015074">
    <property type="term" value="P:DNA integration"/>
    <property type="evidence" value="ECO:0007669"/>
    <property type="project" value="UniProtKB-KW"/>
</dbReference>
<keyword evidence="8" id="KW-0808">Transferase</keyword>
<dbReference type="GO" id="GO:0046872">
    <property type="term" value="F:metal ion binding"/>
    <property type="evidence" value="ECO:0007669"/>
    <property type="project" value="UniProtKB-KW"/>
</dbReference>
<keyword evidence="7" id="KW-0695">RNA-directed DNA polymerase</keyword>
<sequence length="110" mass="13008">MMEQKNVEKEWWAEAINTAAYITNDILNSLRPYSTPMEISFKATPDLSHLPCIWIYWVCAYRKSKRFKLDANAYPCLFLGYADHSKAYRVINRLTKRVEISRSTQLIERN</sequence>
<keyword evidence="4" id="KW-0378">Hydrolase</keyword>
<dbReference type="GO" id="GO:0003964">
    <property type="term" value="F:RNA-directed DNA polymerase activity"/>
    <property type="evidence" value="ECO:0007669"/>
    <property type="project" value="UniProtKB-KW"/>
</dbReference>
<evidence type="ECO:0000256" key="2">
    <source>
        <dbReference type="ARBA" id="ARBA00022723"/>
    </source>
</evidence>
<reference evidence="11" key="2">
    <citation type="submission" date="2011-02" db="EMBL/GenBank/DDBJ databases">
        <authorList>
            <person name="MacLean D."/>
        </authorList>
    </citation>
    <scope>NUCLEOTIDE SEQUENCE</scope>
</reference>
<evidence type="ECO:0000256" key="6">
    <source>
        <dbReference type="ARBA" id="ARBA00022908"/>
    </source>
</evidence>
<dbReference type="InterPro" id="IPR039537">
    <property type="entry name" value="Retrotran_Ty1/copia-like"/>
</dbReference>
<keyword evidence="8" id="KW-0239">DNA-directed DNA polymerase</keyword>
<keyword evidence="6" id="KW-0229">DNA integration</keyword>
<name>F0WSF9_9STRA</name>
<evidence type="ECO:0000256" key="8">
    <source>
        <dbReference type="ARBA" id="ARBA00022932"/>
    </source>
</evidence>
<proteinExistence type="predicted"/>
<dbReference type="PANTHER" id="PTHR42648">
    <property type="entry name" value="TRANSPOSASE, PUTATIVE-RELATED"/>
    <property type="match status" value="1"/>
</dbReference>
<dbReference type="GO" id="GO:0003887">
    <property type="term" value="F:DNA-directed DNA polymerase activity"/>
    <property type="evidence" value="ECO:0007669"/>
    <property type="project" value="UniProtKB-KW"/>
</dbReference>
<gene>
    <name evidence="11" type="primary">AlNc14C231G9300</name>
    <name evidence="11" type="ORF">ALNC14_104240</name>
</gene>
<dbReference type="Pfam" id="PF25597">
    <property type="entry name" value="SH3_retrovirus"/>
    <property type="match status" value="1"/>
</dbReference>
<protein>
    <submittedName>
        <fullName evidence="11">Putative polyprotein</fullName>
    </submittedName>
</protein>
<evidence type="ECO:0000256" key="7">
    <source>
        <dbReference type="ARBA" id="ARBA00022918"/>
    </source>
</evidence>
<keyword evidence="3" id="KW-0255">Endonuclease</keyword>
<reference evidence="11" key="1">
    <citation type="journal article" date="2011" name="PLoS Biol.">
        <title>Gene gain and loss during evolution of obligate parasitism in the white rust pathogen of Arabidopsis thaliana.</title>
        <authorList>
            <person name="Kemen E."/>
            <person name="Gardiner A."/>
            <person name="Schultz-Larsen T."/>
            <person name="Kemen A.C."/>
            <person name="Balmuth A.L."/>
            <person name="Robert-Seilaniantz A."/>
            <person name="Bailey K."/>
            <person name="Holub E."/>
            <person name="Studholme D.J."/>
            <person name="Maclean D."/>
            <person name="Jones J.D."/>
        </authorList>
    </citation>
    <scope>NUCLEOTIDE SEQUENCE</scope>
</reference>
<dbReference type="GO" id="GO:0016787">
    <property type="term" value="F:hydrolase activity"/>
    <property type="evidence" value="ECO:0007669"/>
    <property type="project" value="UniProtKB-KW"/>
</dbReference>
<keyword evidence="9" id="KW-0233">DNA recombination</keyword>
<dbReference type="EMBL" id="FR824276">
    <property type="protein sequence ID" value="CCA24280.1"/>
    <property type="molecule type" value="Genomic_DNA"/>
</dbReference>
<dbReference type="GO" id="GO:0006310">
    <property type="term" value="P:DNA recombination"/>
    <property type="evidence" value="ECO:0007669"/>
    <property type="project" value="UniProtKB-KW"/>
</dbReference>
<feature type="domain" description="Retroviral polymerase SH3-like" evidence="10">
    <location>
        <begin position="61"/>
        <end position="109"/>
    </location>
</feature>
<organism evidence="11">
    <name type="scientific">Albugo laibachii Nc14</name>
    <dbReference type="NCBI Taxonomy" id="890382"/>
    <lineage>
        <taxon>Eukaryota</taxon>
        <taxon>Sar</taxon>
        <taxon>Stramenopiles</taxon>
        <taxon>Oomycota</taxon>
        <taxon>Peronosporomycetes</taxon>
        <taxon>Albuginales</taxon>
        <taxon>Albuginaceae</taxon>
        <taxon>Albugo</taxon>
    </lineage>
</organism>
<evidence type="ECO:0000313" key="11">
    <source>
        <dbReference type="EMBL" id="CCA24280.1"/>
    </source>
</evidence>
<evidence type="ECO:0000259" key="10">
    <source>
        <dbReference type="Pfam" id="PF25597"/>
    </source>
</evidence>
<evidence type="ECO:0000256" key="9">
    <source>
        <dbReference type="ARBA" id="ARBA00023172"/>
    </source>
</evidence>
<dbReference type="AlphaFoldDB" id="F0WSF9"/>
<accession>F0WSF9</accession>
<keyword evidence="8" id="KW-0548">Nucleotidyltransferase</keyword>
<evidence type="ECO:0000256" key="5">
    <source>
        <dbReference type="ARBA" id="ARBA00022842"/>
    </source>
</evidence>
<dbReference type="GO" id="GO:0004519">
    <property type="term" value="F:endonuclease activity"/>
    <property type="evidence" value="ECO:0007669"/>
    <property type="project" value="UniProtKB-KW"/>
</dbReference>
<keyword evidence="1" id="KW-0540">Nuclease</keyword>